<dbReference type="PANTHER" id="PTHR12226">
    <property type="entry name" value="MANNOSE-P-DOLICHOL UTILIZATION DEFECT 1 LEC35 -RELATED"/>
    <property type="match status" value="1"/>
</dbReference>
<keyword evidence="5 9" id="KW-1133">Transmembrane helix</keyword>
<accession>A0A2H8TX79</accession>
<feature type="transmembrane region" description="Helical" evidence="10">
    <location>
        <begin position="69"/>
        <end position="92"/>
    </location>
</feature>
<feature type="transmembrane region" description="Helical" evidence="10">
    <location>
        <begin position="210"/>
        <end position="232"/>
    </location>
</feature>
<dbReference type="AlphaFoldDB" id="A0A2H8TX79"/>
<comment type="similarity">
    <text evidence="7 9">Belongs to the MPDU1 (TC 2.A.43.3) family.</text>
</comment>
<dbReference type="Pfam" id="PF04193">
    <property type="entry name" value="PQ-loop"/>
    <property type="match status" value="2"/>
</dbReference>
<feature type="transmembrane region" description="Helical" evidence="10">
    <location>
        <begin position="130"/>
        <end position="147"/>
    </location>
</feature>
<keyword evidence="2" id="KW-0813">Transport</keyword>
<keyword evidence="4" id="KW-0677">Repeat</keyword>
<dbReference type="PIRSF" id="PIRSF023381">
    <property type="entry name" value="MannP-dilichol_defect-1p"/>
    <property type="match status" value="1"/>
</dbReference>
<dbReference type="InterPro" id="IPR006603">
    <property type="entry name" value="PQ-loop_rpt"/>
</dbReference>
<evidence type="ECO:0000256" key="5">
    <source>
        <dbReference type="ARBA" id="ARBA00022989"/>
    </source>
</evidence>
<dbReference type="EMBL" id="GFXV01007041">
    <property type="protein sequence ID" value="MBW18846.1"/>
    <property type="molecule type" value="Transcribed_RNA"/>
</dbReference>
<organism evidence="11">
    <name type="scientific">Melanaphis sacchari</name>
    <dbReference type="NCBI Taxonomy" id="742174"/>
    <lineage>
        <taxon>Eukaryota</taxon>
        <taxon>Metazoa</taxon>
        <taxon>Ecdysozoa</taxon>
        <taxon>Arthropoda</taxon>
        <taxon>Hexapoda</taxon>
        <taxon>Insecta</taxon>
        <taxon>Pterygota</taxon>
        <taxon>Neoptera</taxon>
        <taxon>Paraneoptera</taxon>
        <taxon>Hemiptera</taxon>
        <taxon>Sternorrhyncha</taxon>
        <taxon>Aphidomorpha</taxon>
        <taxon>Aphidoidea</taxon>
        <taxon>Aphididae</taxon>
        <taxon>Aphidini</taxon>
        <taxon>Melanaphis</taxon>
    </lineage>
</organism>
<evidence type="ECO:0000256" key="2">
    <source>
        <dbReference type="ARBA" id="ARBA00022448"/>
    </source>
</evidence>
<evidence type="ECO:0000256" key="1">
    <source>
        <dbReference type="ARBA" id="ARBA00004141"/>
    </source>
</evidence>
<feature type="transmembrane region" description="Helical" evidence="10">
    <location>
        <begin position="104"/>
        <end position="123"/>
    </location>
</feature>
<proteinExistence type="inferred from homology"/>
<comment type="subcellular location">
    <subcellularLocation>
        <location evidence="1 9">Membrane</location>
        <topology evidence="1 9">Multi-pass membrane protein</topology>
    </subcellularLocation>
</comment>
<protein>
    <recommendedName>
        <fullName evidence="8 9">Mannose-P-dolichol utilization defect 1 protein homolog</fullName>
    </recommendedName>
</protein>
<evidence type="ECO:0000256" key="4">
    <source>
        <dbReference type="ARBA" id="ARBA00022737"/>
    </source>
</evidence>
<dbReference type="GO" id="GO:0009312">
    <property type="term" value="P:oligosaccharide biosynthetic process"/>
    <property type="evidence" value="ECO:0007669"/>
    <property type="project" value="TreeGrafter"/>
</dbReference>
<feature type="transmembrane region" description="Helical" evidence="10">
    <location>
        <begin position="39"/>
        <end position="57"/>
    </location>
</feature>
<dbReference type="InterPro" id="IPR016817">
    <property type="entry name" value="MannP-dilichol_defect-1"/>
</dbReference>
<evidence type="ECO:0000313" key="11">
    <source>
        <dbReference type="EMBL" id="MBW18846.1"/>
    </source>
</evidence>
<evidence type="ECO:0000256" key="9">
    <source>
        <dbReference type="PIRNR" id="PIRNR023381"/>
    </source>
</evidence>
<name>A0A2H8TX79_9HEMI</name>
<reference evidence="11" key="1">
    <citation type="submission" date="2017-10" db="EMBL/GenBank/DDBJ databases">
        <title>Transcriptome Assembly of Sugarcane Aphid Adults.</title>
        <authorList>
            <person name="Scully E.D."/>
            <person name="Palmer N.A."/>
            <person name="Geib S.M."/>
            <person name="Sarath G."/>
            <person name="Sattler S.E."/>
        </authorList>
    </citation>
    <scope>NUCLEOTIDE SEQUENCE</scope>
    <source>
        <tissue evidence="11">Whole body</tissue>
    </source>
</reference>
<dbReference type="FunFam" id="1.20.1280.290:FF:000006">
    <property type="entry name" value="mannose-P-dolichol utilization defect 1 protein"/>
    <property type="match status" value="1"/>
</dbReference>
<keyword evidence="6 9" id="KW-0472">Membrane</keyword>
<evidence type="ECO:0000256" key="8">
    <source>
        <dbReference type="ARBA" id="ARBA00067517"/>
    </source>
</evidence>
<dbReference type="OrthoDB" id="271506at2759"/>
<dbReference type="Gene3D" id="1.20.1280.290">
    <property type="match status" value="2"/>
</dbReference>
<sequence>MISFTELFQRVALLVLTPKCYQVFFYDLDFFNGTCIRSALSKGLGFGIVGGSLLVKLPQVIKVWQSKSAVGISLVNVCMDLFAVTANVVYSYSSQFPFSSWGDSLFILFQTLLIVILVFYYNISKRAASAFAFIYCSLLFLLVSDIVPNSFLWNAQFVSIPLMFYGKMTQGYVNYQNKSTGQLSMATSILLFLGSSVRVFTSVQETGDNLLIWSFALASFANFIIVTQFYCYKSGSPVKTKKKTKKNKRL</sequence>
<evidence type="ECO:0000256" key="10">
    <source>
        <dbReference type="SAM" id="Phobius"/>
    </source>
</evidence>
<dbReference type="PANTHER" id="PTHR12226:SF2">
    <property type="entry name" value="MANNOSE-P-DOLICHOL UTILIZATION DEFECT 1 PROTEIN"/>
    <property type="match status" value="1"/>
</dbReference>
<dbReference type="RefSeq" id="XP_025200509.1">
    <property type="nucleotide sequence ID" value="XM_025344724.1"/>
</dbReference>
<dbReference type="GeneID" id="112598316"/>
<dbReference type="GO" id="GO:0016020">
    <property type="term" value="C:membrane"/>
    <property type="evidence" value="ECO:0007669"/>
    <property type="project" value="UniProtKB-SubCell"/>
</dbReference>
<keyword evidence="3 9" id="KW-0812">Transmembrane</keyword>
<dbReference type="SMART" id="SM00679">
    <property type="entry name" value="CTNS"/>
    <property type="match status" value="2"/>
</dbReference>
<evidence type="ECO:0000256" key="7">
    <source>
        <dbReference type="ARBA" id="ARBA00038475"/>
    </source>
</evidence>
<evidence type="ECO:0000256" key="6">
    <source>
        <dbReference type="ARBA" id="ARBA00023136"/>
    </source>
</evidence>
<evidence type="ECO:0000256" key="3">
    <source>
        <dbReference type="ARBA" id="ARBA00022692"/>
    </source>
</evidence>